<reference evidence="1 2" key="1">
    <citation type="submission" date="2023-01" db="EMBL/GenBank/DDBJ databases">
        <title>Genome sequence resource and annotation of Enterobacter ludwigii, an economically important pathogen of seedling wilt with strawberry.</title>
        <authorList>
            <person name="Xie Y."/>
        </authorList>
    </citation>
    <scope>NUCLEOTIDE SEQUENCE [LARGE SCALE GENOMIC DNA]</scope>
    <source>
        <strain evidence="1 2">CM-TZ4</strain>
    </source>
</reference>
<proteinExistence type="predicted"/>
<sequence>MNNNDSNLNLYLKALQELKEDDFSRNVLKPLFESMSFSRVDFVGGPYEYGKDLVALHEIPLKGTSVYAIQSKKIGEKSNTSEKGVLSDLIVQLRQCFSKKIKLHNGSEQLPDHVYLATPFQISQRLLTEIHEQLCWGDKRIEILDGPRVIELIREFKPLLLEKLLSLSDKLQLHDCEQLNNLELISALNQKNSIDELNCYSDLAFFMGTIDSNVLLDSTFTIKKERFTLSKGSWDLMNKEVFKPLEKLIGFYPLMQSSYEIEKHYNHELVKYKSKENQKIKDDITQAEQLIATNTQAIRSVMSSVDSSVNGMLSQKTDNALLPVVFESLNLLKTLVNSSFDETDIRKLDIFISESGIGRLAEQYKQSVFPAFLEARKIIDSIATQKNEYFALKSEYLEEPQISLTFLHEKIERWIENKCKAYKQGIADINNQSDSVDLVLFLSDTQKTLNVLDVFINKAEDSKKYISVNKRASGYCDGLSISPFELFDSKYDIAVFGGAGAGKTTTLQMYVKKLLKDPLSKVIYIALNRYINKISVVLDDKVKNYDVLLSIILTAKNLESNPENILSIKSYFSEEDKLKLVLDGLDEAYAKYPGIIDAINEFKTKHPSIQILISSRDCVSYLSKVCFLGITLLPFSEPQLYKFIRSWFQNKDVELGERVIDSIIGKDVAEIVKTPLLATLLCDLAEKGIDIPRSESEIFTKRLELFCGVYDTYKDIRRTTLSQSILQKAAIKIAYSLHSRNQRSAQKSDIIKYLNNDAGFNYDKNTCITAVEELIDPCNILVLDTISGTYSFGHLRYQEHLTSLELLFNRSIELVSYLKNDWWRGALCLYAQSCEFFSLIEEFTMKYHNIGPALITLREMAKYRPLKEQNNILSLINGYERSDDGYYHKSDWDMDDSWRENFLDY</sequence>
<dbReference type="PANTHER" id="PTHR46844">
    <property type="entry name" value="SLR5058 PROTEIN"/>
    <property type="match status" value="1"/>
</dbReference>
<dbReference type="PANTHER" id="PTHR46844:SF1">
    <property type="entry name" value="SLR5058 PROTEIN"/>
    <property type="match status" value="1"/>
</dbReference>
<evidence type="ECO:0008006" key="3">
    <source>
        <dbReference type="Google" id="ProtNLM"/>
    </source>
</evidence>
<evidence type="ECO:0000313" key="2">
    <source>
        <dbReference type="Proteomes" id="UP001210538"/>
    </source>
</evidence>
<dbReference type="InterPro" id="IPR027417">
    <property type="entry name" value="P-loop_NTPase"/>
</dbReference>
<organism evidence="1 2">
    <name type="scientific">Enterobacter ludwigii</name>
    <dbReference type="NCBI Taxonomy" id="299767"/>
    <lineage>
        <taxon>Bacteria</taxon>
        <taxon>Pseudomonadati</taxon>
        <taxon>Pseudomonadota</taxon>
        <taxon>Gammaproteobacteria</taxon>
        <taxon>Enterobacterales</taxon>
        <taxon>Enterobacteriaceae</taxon>
        <taxon>Enterobacter</taxon>
        <taxon>Enterobacter cloacae complex</taxon>
    </lineage>
</organism>
<evidence type="ECO:0000313" key="1">
    <source>
        <dbReference type="EMBL" id="WCE10986.1"/>
    </source>
</evidence>
<dbReference type="Gene3D" id="3.40.50.300">
    <property type="entry name" value="P-loop containing nucleotide triphosphate hydrolases"/>
    <property type="match status" value="1"/>
</dbReference>
<keyword evidence="2" id="KW-1185">Reference proteome</keyword>
<dbReference type="Proteomes" id="UP001210538">
    <property type="component" value="Chromosome"/>
</dbReference>
<gene>
    <name evidence="1" type="ORF">PHA72_12760</name>
</gene>
<dbReference type="RefSeq" id="WP_126547780.1">
    <property type="nucleotide sequence ID" value="NZ_CAWPLG010000013.1"/>
</dbReference>
<name>A0AAX3L4I0_9ENTR</name>
<dbReference type="SUPFAM" id="SSF52540">
    <property type="entry name" value="P-loop containing nucleoside triphosphate hydrolases"/>
    <property type="match status" value="1"/>
</dbReference>
<dbReference type="AlphaFoldDB" id="A0AAX3L4I0"/>
<accession>A0AAX3L4I0</accession>
<protein>
    <recommendedName>
        <fullName evidence="3">NACHT domain-containing protein</fullName>
    </recommendedName>
</protein>
<dbReference type="EMBL" id="CP116347">
    <property type="protein sequence ID" value="WCE10986.1"/>
    <property type="molecule type" value="Genomic_DNA"/>
</dbReference>